<comment type="caution">
    <text evidence="11">The sequence shown here is derived from an EMBL/GenBank/DDBJ whole genome shotgun (WGS) entry which is preliminary data.</text>
</comment>
<keyword evidence="8" id="KW-0368">Histidine biosynthesis</keyword>
<evidence type="ECO:0000256" key="7">
    <source>
        <dbReference type="ARBA" id="ARBA00022898"/>
    </source>
</evidence>
<evidence type="ECO:0000313" key="12">
    <source>
        <dbReference type="Proteomes" id="UP000245921"/>
    </source>
</evidence>
<evidence type="ECO:0000256" key="5">
    <source>
        <dbReference type="ARBA" id="ARBA00022605"/>
    </source>
</evidence>
<keyword evidence="5" id="KW-0028">Amino-acid biosynthesis</keyword>
<feature type="domain" description="Aminotransferase class I/classII large" evidence="10">
    <location>
        <begin position="37"/>
        <end position="229"/>
    </location>
</feature>
<dbReference type="PANTHER" id="PTHR43643">
    <property type="entry name" value="HISTIDINOL-PHOSPHATE AMINOTRANSFERASE 2"/>
    <property type="match status" value="1"/>
</dbReference>
<dbReference type="Pfam" id="PF00155">
    <property type="entry name" value="Aminotran_1_2"/>
    <property type="match status" value="1"/>
</dbReference>
<dbReference type="InterPro" id="IPR015421">
    <property type="entry name" value="PyrdxlP-dep_Trfase_major"/>
</dbReference>
<dbReference type="Gene3D" id="3.40.640.10">
    <property type="entry name" value="Type I PLP-dependent aspartate aminotransferase-like (Major domain)"/>
    <property type="match status" value="1"/>
</dbReference>
<evidence type="ECO:0000256" key="6">
    <source>
        <dbReference type="ARBA" id="ARBA00022679"/>
    </source>
</evidence>
<evidence type="ECO:0000313" key="11">
    <source>
        <dbReference type="EMBL" id="PWJ96673.1"/>
    </source>
</evidence>
<dbReference type="InterPro" id="IPR015424">
    <property type="entry name" value="PyrdxlP-dep_Trfase"/>
</dbReference>
<dbReference type="GO" id="GO:0030170">
    <property type="term" value="F:pyridoxal phosphate binding"/>
    <property type="evidence" value="ECO:0007669"/>
    <property type="project" value="InterPro"/>
</dbReference>
<protein>
    <recommendedName>
        <fullName evidence="3">histidinol-phosphate transaminase</fullName>
        <ecNumber evidence="3">2.6.1.9</ecNumber>
    </recommendedName>
</protein>
<dbReference type="InterPro" id="IPR015422">
    <property type="entry name" value="PyrdxlP-dep_Trfase_small"/>
</dbReference>
<dbReference type="GO" id="GO:0000105">
    <property type="term" value="P:L-histidine biosynthetic process"/>
    <property type="evidence" value="ECO:0007669"/>
    <property type="project" value="UniProtKB-KW"/>
</dbReference>
<evidence type="ECO:0000256" key="4">
    <source>
        <dbReference type="ARBA" id="ARBA00022576"/>
    </source>
</evidence>
<keyword evidence="12" id="KW-1185">Reference proteome</keyword>
<sequence length="238" mass="28072">MAFNNDVVIEKGSYGEYERVAKLFNKNVHIVDSVMNHEYNNCIVILNNPKNPNGDFLNYNTIKNFVESNLSKNNIPVLDDAFLDFILFDSNDWEKKWTFEGAIHLRTYTKSYSLPGIRVGYFIDPYDKMKKFKMPWSIGSIGKLFLIKMLKDDGEFLKYSMNLLDIERRRINAILDTDNKSPFFFCRVNNKKELIEVLNNNKMMVRDCSSFGYDSFIRFGIRKHFENNKLIDILKNYI</sequence>
<accession>A0AA45HJS6</accession>
<dbReference type="InterPro" id="IPR004839">
    <property type="entry name" value="Aminotransferase_I/II_large"/>
</dbReference>
<keyword evidence="7" id="KW-0663">Pyridoxal phosphate</keyword>
<dbReference type="GO" id="GO:0004400">
    <property type="term" value="F:histidinol-phosphate transaminase activity"/>
    <property type="evidence" value="ECO:0007669"/>
    <property type="project" value="UniProtKB-EC"/>
</dbReference>
<dbReference type="Gene3D" id="3.90.1150.10">
    <property type="entry name" value="Aspartate Aminotransferase, domain 1"/>
    <property type="match status" value="1"/>
</dbReference>
<evidence type="ECO:0000256" key="9">
    <source>
        <dbReference type="ARBA" id="ARBA00047481"/>
    </source>
</evidence>
<dbReference type="PANTHER" id="PTHR43643:SF6">
    <property type="entry name" value="HISTIDINOL-PHOSPHATE AMINOTRANSFERASE"/>
    <property type="match status" value="1"/>
</dbReference>
<comment type="similarity">
    <text evidence="2">Belongs to the class-II pyridoxal-phosphate-dependent aminotransferase family. Histidinol-phosphate aminotransferase subfamily.</text>
</comment>
<evidence type="ECO:0000259" key="10">
    <source>
        <dbReference type="Pfam" id="PF00155"/>
    </source>
</evidence>
<reference evidence="11 12" key="1">
    <citation type="submission" date="2018-05" db="EMBL/GenBank/DDBJ databases">
        <title>Genomic Encyclopedia of Type Strains, Phase IV (KMG-IV): sequencing the most valuable type-strain genomes for metagenomic binning, comparative biology and taxonomic classification.</title>
        <authorList>
            <person name="Goeker M."/>
        </authorList>
    </citation>
    <scope>NUCLEOTIDE SEQUENCE [LARGE SCALE GENOMIC DNA]</scope>
    <source>
        <strain evidence="11 12">DSM 24906</strain>
    </source>
</reference>
<dbReference type="SUPFAM" id="SSF53383">
    <property type="entry name" value="PLP-dependent transferases"/>
    <property type="match status" value="1"/>
</dbReference>
<evidence type="ECO:0000256" key="8">
    <source>
        <dbReference type="ARBA" id="ARBA00023102"/>
    </source>
</evidence>
<comment type="pathway">
    <text evidence="1">Amino-acid biosynthesis; L-histidine biosynthesis; L-histidine from 5-phospho-alpha-D-ribose 1-diphosphate: step 7/9.</text>
</comment>
<dbReference type="EMBL" id="QGGI01000001">
    <property type="protein sequence ID" value="PWJ96673.1"/>
    <property type="molecule type" value="Genomic_DNA"/>
</dbReference>
<name>A0AA45HJS6_9BACT</name>
<gene>
    <name evidence="11" type="ORF">C7380_101248</name>
</gene>
<keyword evidence="4" id="KW-0032">Aminotransferase</keyword>
<evidence type="ECO:0000256" key="1">
    <source>
        <dbReference type="ARBA" id="ARBA00005011"/>
    </source>
</evidence>
<dbReference type="EC" id="2.6.1.9" evidence="3"/>
<evidence type="ECO:0000256" key="3">
    <source>
        <dbReference type="ARBA" id="ARBA00012748"/>
    </source>
</evidence>
<proteinExistence type="inferred from homology"/>
<comment type="catalytic activity">
    <reaction evidence="9">
        <text>L-histidinol phosphate + 2-oxoglutarate = 3-(imidazol-4-yl)-2-oxopropyl phosphate + L-glutamate</text>
        <dbReference type="Rhea" id="RHEA:23744"/>
        <dbReference type="ChEBI" id="CHEBI:16810"/>
        <dbReference type="ChEBI" id="CHEBI:29985"/>
        <dbReference type="ChEBI" id="CHEBI:57766"/>
        <dbReference type="ChEBI" id="CHEBI:57980"/>
        <dbReference type="EC" id="2.6.1.9"/>
    </reaction>
</comment>
<organism evidence="11 12">
    <name type="scientific">Oceanotoga teriensis</name>
    <dbReference type="NCBI Taxonomy" id="515440"/>
    <lineage>
        <taxon>Bacteria</taxon>
        <taxon>Thermotogati</taxon>
        <taxon>Thermotogota</taxon>
        <taxon>Thermotogae</taxon>
        <taxon>Petrotogales</taxon>
        <taxon>Petrotogaceae</taxon>
        <taxon>Oceanotoga</taxon>
    </lineage>
</organism>
<dbReference type="InterPro" id="IPR050106">
    <property type="entry name" value="HistidinolP_aminotransfase"/>
</dbReference>
<dbReference type="AlphaFoldDB" id="A0AA45HJS6"/>
<evidence type="ECO:0000256" key="2">
    <source>
        <dbReference type="ARBA" id="ARBA00007970"/>
    </source>
</evidence>
<keyword evidence="6" id="KW-0808">Transferase</keyword>
<dbReference type="Proteomes" id="UP000245921">
    <property type="component" value="Unassembled WGS sequence"/>
</dbReference>